<proteinExistence type="predicted"/>
<evidence type="ECO:0000313" key="3">
    <source>
        <dbReference type="Proteomes" id="UP000053660"/>
    </source>
</evidence>
<reference evidence="2 3" key="1">
    <citation type="submission" date="2014-03" db="EMBL/GenBank/DDBJ databases">
        <title>Draft genome of the hookworm Oesophagostomum dentatum.</title>
        <authorList>
            <person name="Mitreva M."/>
        </authorList>
    </citation>
    <scope>NUCLEOTIDE SEQUENCE [LARGE SCALE GENOMIC DNA]</scope>
    <source>
        <strain evidence="2 3">OD-Hann</strain>
    </source>
</reference>
<keyword evidence="1" id="KW-1133">Transmembrane helix</keyword>
<keyword evidence="3" id="KW-1185">Reference proteome</keyword>
<dbReference type="EMBL" id="KN549486">
    <property type="protein sequence ID" value="KHJ97248.1"/>
    <property type="molecule type" value="Genomic_DNA"/>
</dbReference>
<keyword evidence="1" id="KW-0472">Membrane</keyword>
<dbReference type="AlphaFoldDB" id="A0A0B1TI80"/>
<keyword evidence="1" id="KW-0812">Transmembrane</keyword>
<feature type="transmembrane region" description="Helical" evidence="1">
    <location>
        <begin position="20"/>
        <end position="44"/>
    </location>
</feature>
<accession>A0A0B1TI80</accession>
<dbReference type="Proteomes" id="UP000053660">
    <property type="component" value="Unassembled WGS sequence"/>
</dbReference>
<gene>
    <name evidence="2" type="ORF">OESDEN_02770</name>
</gene>
<name>A0A0B1TI80_OESDE</name>
<protein>
    <submittedName>
        <fullName evidence="2">Uncharacterized protein</fullName>
    </submittedName>
</protein>
<evidence type="ECO:0000256" key="1">
    <source>
        <dbReference type="SAM" id="Phobius"/>
    </source>
</evidence>
<organism evidence="2 3">
    <name type="scientific">Oesophagostomum dentatum</name>
    <name type="common">Nodular worm</name>
    <dbReference type="NCBI Taxonomy" id="61180"/>
    <lineage>
        <taxon>Eukaryota</taxon>
        <taxon>Metazoa</taxon>
        <taxon>Ecdysozoa</taxon>
        <taxon>Nematoda</taxon>
        <taxon>Chromadorea</taxon>
        <taxon>Rhabditida</taxon>
        <taxon>Rhabditina</taxon>
        <taxon>Rhabditomorpha</taxon>
        <taxon>Strongyloidea</taxon>
        <taxon>Strongylidae</taxon>
        <taxon>Oesophagostomum</taxon>
    </lineage>
</organism>
<evidence type="ECO:0000313" key="2">
    <source>
        <dbReference type="EMBL" id="KHJ97248.1"/>
    </source>
</evidence>
<sequence length="49" mass="5167">MGALLLDHISTRAIDTMGDLRTMFATLVVLATLRPIATVLLVSVSRVGG</sequence>